<feature type="region of interest" description="Disordered" evidence="1">
    <location>
        <begin position="237"/>
        <end position="275"/>
    </location>
</feature>
<dbReference type="RefSeq" id="XP_014569937.1">
    <property type="nucleotide sequence ID" value="XM_014714451.1"/>
</dbReference>
<name>G7DXV7_MIXOS</name>
<evidence type="ECO:0000256" key="1">
    <source>
        <dbReference type="SAM" id="MobiDB-lite"/>
    </source>
</evidence>
<sequence length="500" mass="54639">MSRLVGLFRRPNAVAESPSMTRSESQTSVAPTTLHLSRQVSSLASLLYEIGSSFVYDNVQRILAAQARPDVVPSRSVIVVTGSGRGLPRELALRFAALGFTVFVQAQSASQLPSLIHRWQDLKSRLSRKSRSAQKAGQEDEMTGDETVLDEETDDLDDIAFSLDHPLPPTTAHRTSGKDSPQHHSGTLIPLVFSSRDQAARSNAYKTIRAYCQENDLVFVSLINCVEALGQRSPASVPLATKMSSKHDEGSMSSGNESSAIKPRRASGSLKEKPQSDAFYGEVPIPLAISTEEHLIDIMTEVYVSLVGLVQDFLPLLRQERARVVNVWCNGGLGRSGLVPTGILAPAEAAFRSATRSLSLELRPFGVSVSVVLPGATDIAPRSRIDVKGPEYIMPTVSVTNDHRSILTPQSNPSIRAVFDGQVKVFQAALELSSYWRVDDALVFRIVRRAVESRYPKSIYPVGIDSLIAHVATLVVPTNLAQLLEERMYSIARYYSLASR</sequence>
<dbReference type="Proteomes" id="UP000009131">
    <property type="component" value="Unassembled WGS sequence"/>
</dbReference>
<dbReference type="SUPFAM" id="SSF51735">
    <property type="entry name" value="NAD(P)-binding Rossmann-fold domains"/>
    <property type="match status" value="2"/>
</dbReference>
<dbReference type="GO" id="GO:0008202">
    <property type="term" value="P:steroid metabolic process"/>
    <property type="evidence" value="ECO:0007669"/>
    <property type="project" value="TreeGrafter"/>
</dbReference>
<dbReference type="InParanoid" id="G7DXV7"/>
<dbReference type="STRING" id="764103.G7DXV7"/>
<reference evidence="2 3" key="1">
    <citation type="journal article" date="2011" name="J. Gen. Appl. Microbiol.">
        <title>Draft genome sequencing of the enigmatic basidiomycete Mixia osmundae.</title>
        <authorList>
            <person name="Nishida H."/>
            <person name="Nagatsuka Y."/>
            <person name="Sugiyama J."/>
        </authorList>
    </citation>
    <scope>NUCLEOTIDE SEQUENCE [LARGE SCALE GENOMIC DNA]</scope>
    <source>
        <strain evidence="3">CBS 9802 / IAM 14324 / JCM 22182 / KY 12970</strain>
    </source>
</reference>
<dbReference type="Gene3D" id="3.40.50.720">
    <property type="entry name" value="NAD(P)-binding Rossmann-like Domain"/>
    <property type="match status" value="2"/>
</dbReference>
<protein>
    <submittedName>
        <fullName evidence="2">Uncharacterized protein</fullName>
    </submittedName>
</protein>
<reference evidence="2 3" key="2">
    <citation type="journal article" date="2012" name="Open Biol.">
        <title>Characteristics of nucleosomes and linker DNA regions on the genome of the basidiomycete Mixia osmundae revealed by mono- and dinucleosome mapping.</title>
        <authorList>
            <person name="Nishida H."/>
            <person name="Kondo S."/>
            <person name="Matsumoto T."/>
            <person name="Suzuki Y."/>
            <person name="Yoshikawa H."/>
            <person name="Taylor T.D."/>
            <person name="Sugiyama J."/>
        </authorList>
    </citation>
    <scope>NUCLEOTIDE SEQUENCE [LARGE SCALE GENOMIC DNA]</scope>
    <source>
        <strain evidence="3">CBS 9802 / IAM 14324 / JCM 22182 / KY 12970</strain>
    </source>
</reference>
<dbReference type="PANTHER" id="PTHR43313:SF1">
    <property type="entry name" value="3BETA-HYDROXYSTEROID DEHYDROGENASE DHS-16"/>
    <property type="match status" value="1"/>
</dbReference>
<evidence type="ECO:0000313" key="3">
    <source>
        <dbReference type="Proteomes" id="UP000009131"/>
    </source>
</evidence>
<dbReference type="EMBL" id="BABT02000062">
    <property type="protein sequence ID" value="GAA95417.1"/>
    <property type="molecule type" value="Genomic_DNA"/>
</dbReference>
<comment type="caution">
    <text evidence="2">The sequence shown here is derived from an EMBL/GenBank/DDBJ whole genome shotgun (WGS) entry which is preliminary data.</text>
</comment>
<proteinExistence type="predicted"/>
<evidence type="ECO:0000313" key="2">
    <source>
        <dbReference type="EMBL" id="GAA95417.1"/>
    </source>
</evidence>
<dbReference type="eggNOG" id="ENOG502SVQF">
    <property type="taxonomic scope" value="Eukaryota"/>
</dbReference>
<organism evidence="2 3">
    <name type="scientific">Mixia osmundae (strain CBS 9802 / IAM 14324 / JCM 22182 / KY 12970)</name>
    <dbReference type="NCBI Taxonomy" id="764103"/>
    <lineage>
        <taxon>Eukaryota</taxon>
        <taxon>Fungi</taxon>
        <taxon>Dikarya</taxon>
        <taxon>Basidiomycota</taxon>
        <taxon>Pucciniomycotina</taxon>
        <taxon>Mixiomycetes</taxon>
        <taxon>Mixiales</taxon>
        <taxon>Mixiaceae</taxon>
        <taxon>Mixia</taxon>
    </lineage>
</organism>
<keyword evidence="3" id="KW-1185">Reference proteome</keyword>
<dbReference type="OrthoDB" id="498125at2759"/>
<dbReference type="AlphaFoldDB" id="G7DXV7"/>
<dbReference type="PANTHER" id="PTHR43313">
    <property type="entry name" value="SHORT-CHAIN DEHYDROGENASE/REDUCTASE FAMILY 9C"/>
    <property type="match status" value="1"/>
</dbReference>
<feature type="region of interest" description="Disordered" evidence="1">
    <location>
        <begin position="160"/>
        <end position="187"/>
    </location>
</feature>
<dbReference type="HOGENOM" id="CLU_545230_0_0_1"/>
<gene>
    <name evidence="2" type="primary">Mo02071</name>
    <name evidence="2" type="ORF">E5Q_02071</name>
</gene>
<dbReference type="GO" id="GO:0016491">
    <property type="term" value="F:oxidoreductase activity"/>
    <property type="evidence" value="ECO:0007669"/>
    <property type="project" value="TreeGrafter"/>
</dbReference>
<accession>G7DXV7</accession>
<dbReference type="InterPro" id="IPR036291">
    <property type="entry name" value="NAD(P)-bd_dom_sf"/>
</dbReference>